<dbReference type="GO" id="GO:0004198">
    <property type="term" value="F:calcium-dependent cysteine-type endopeptidase activity"/>
    <property type="evidence" value="ECO:0007669"/>
    <property type="project" value="InterPro"/>
</dbReference>
<dbReference type="InterPro" id="IPR001300">
    <property type="entry name" value="Peptidase_C2_calpain_cat"/>
</dbReference>
<sequence length="52" mass="5894">YAKVHGDYESIHGGETGQGIEDLTGGVYTLIFVSDILDKEKFWNEELKYVND</sequence>
<organism evidence="3 4">
    <name type="scientific">Racocetra fulgida</name>
    <dbReference type="NCBI Taxonomy" id="60492"/>
    <lineage>
        <taxon>Eukaryota</taxon>
        <taxon>Fungi</taxon>
        <taxon>Fungi incertae sedis</taxon>
        <taxon>Mucoromycota</taxon>
        <taxon>Glomeromycotina</taxon>
        <taxon>Glomeromycetes</taxon>
        <taxon>Diversisporales</taxon>
        <taxon>Gigasporaceae</taxon>
        <taxon>Racocetra</taxon>
    </lineage>
</organism>
<feature type="non-terminal residue" evidence="3">
    <location>
        <position position="52"/>
    </location>
</feature>
<dbReference type="AlphaFoldDB" id="A0A9N9K9E3"/>
<dbReference type="GO" id="GO:0006508">
    <property type="term" value="P:proteolysis"/>
    <property type="evidence" value="ECO:0007669"/>
    <property type="project" value="InterPro"/>
</dbReference>
<gene>
    <name evidence="3" type="ORF">RFULGI_LOCUS19034</name>
</gene>
<reference evidence="3" key="1">
    <citation type="submission" date="2021-06" db="EMBL/GenBank/DDBJ databases">
        <authorList>
            <person name="Kallberg Y."/>
            <person name="Tangrot J."/>
            <person name="Rosling A."/>
        </authorList>
    </citation>
    <scope>NUCLEOTIDE SEQUENCE</scope>
    <source>
        <strain evidence="3">IN212</strain>
    </source>
</reference>
<feature type="non-terminal residue" evidence="3">
    <location>
        <position position="1"/>
    </location>
</feature>
<proteinExistence type="predicted"/>
<evidence type="ECO:0000259" key="2">
    <source>
        <dbReference type="PROSITE" id="PS50203"/>
    </source>
</evidence>
<dbReference type="Proteomes" id="UP000789396">
    <property type="component" value="Unassembled WGS sequence"/>
</dbReference>
<dbReference type="InterPro" id="IPR038765">
    <property type="entry name" value="Papain-like_cys_pep_sf"/>
</dbReference>
<dbReference type="EMBL" id="CAJVPZ010088877">
    <property type="protein sequence ID" value="CAG8813735.1"/>
    <property type="molecule type" value="Genomic_DNA"/>
</dbReference>
<name>A0A9N9K9E3_9GLOM</name>
<protein>
    <submittedName>
        <fullName evidence="3">9636_t:CDS:1</fullName>
    </submittedName>
</protein>
<dbReference type="SUPFAM" id="SSF54001">
    <property type="entry name" value="Cysteine proteinases"/>
    <property type="match status" value="1"/>
</dbReference>
<keyword evidence="4" id="KW-1185">Reference proteome</keyword>
<dbReference type="PROSITE" id="PS50203">
    <property type="entry name" value="CALPAIN_CAT"/>
    <property type="match status" value="1"/>
</dbReference>
<evidence type="ECO:0000313" key="3">
    <source>
        <dbReference type="EMBL" id="CAG8813735.1"/>
    </source>
</evidence>
<accession>A0A9N9K9E3</accession>
<feature type="domain" description="Calpain catalytic" evidence="2">
    <location>
        <begin position="1"/>
        <end position="52"/>
    </location>
</feature>
<comment type="caution">
    <text evidence="3">The sequence shown here is derived from an EMBL/GenBank/DDBJ whole genome shotgun (WGS) entry which is preliminary data.</text>
</comment>
<dbReference type="OrthoDB" id="424753at2759"/>
<evidence type="ECO:0000256" key="1">
    <source>
        <dbReference type="PROSITE-ProRule" id="PRU00239"/>
    </source>
</evidence>
<dbReference type="Pfam" id="PF00648">
    <property type="entry name" value="Peptidase_C2"/>
    <property type="match status" value="1"/>
</dbReference>
<comment type="caution">
    <text evidence="1">Lacks conserved residue(s) required for the propagation of feature annotation.</text>
</comment>
<evidence type="ECO:0000313" key="4">
    <source>
        <dbReference type="Proteomes" id="UP000789396"/>
    </source>
</evidence>